<dbReference type="InterPro" id="IPR011429">
    <property type="entry name" value="Cyt_c_Planctomycete-type"/>
</dbReference>
<evidence type="ECO:0000259" key="1">
    <source>
        <dbReference type="Pfam" id="PF07583"/>
    </source>
</evidence>
<evidence type="ECO:0008006" key="5">
    <source>
        <dbReference type="Google" id="ProtNLM"/>
    </source>
</evidence>
<dbReference type="Pfam" id="PF07583">
    <property type="entry name" value="PSCyt2"/>
    <property type="match status" value="1"/>
</dbReference>
<dbReference type="Pfam" id="PF07587">
    <property type="entry name" value="PSD1"/>
    <property type="match status" value="1"/>
</dbReference>
<feature type="domain" description="DUF1553" evidence="2">
    <location>
        <begin position="514"/>
        <end position="778"/>
    </location>
</feature>
<accession>A0A6J4PGD5</accession>
<dbReference type="InterPro" id="IPR022655">
    <property type="entry name" value="DUF1553"/>
</dbReference>
<dbReference type="InterPro" id="IPR011444">
    <property type="entry name" value="DUF1549"/>
</dbReference>
<organism evidence="4">
    <name type="scientific">uncultured Phycisphaerae bacterium</name>
    <dbReference type="NCBI Taxonomy" id="904963"/>
    <lineage>
        <taxon>Bacteria</taxon>
        <taxon>Pseudomonadati</taxon>
        <taxon>Planctomycetota</taxon>
        <taxon>Phycisphaerae</taxon>
        <taxon>environmental samples</taxon>
    </lineage>
</organism>
<dbReference type="PANTHER" id="PTHR35889:SF3">
    <property type="entry name" value="F-BOX DOMAIN-CONTAINING PROTEIN"/>
    <property type="match status" value="1"/>
</dbReference>
<feature type="domain" description="Cytochrome C Planctomycete-type" evidence="3">
    <location>
        <begin position="2"/>
        <end position="47"/>
    </location>
</feature>
<evidence type="ECO:0000313" key="4">
    <source>
        <dbReference type="EMBL" id="CAA9414913.1"/>
    </source>
</evidence>
<proteinExistence type="predicted"/>
<feature type="domain" description="DUF1549" evidence="1">
    <location>
        <begin position="115"/>
        <end position="327"/>
    </location>
</feature>
<feature type="non-terminal residue" evidence="4">
    <location>
        <position position="1"/>
    </location>
</feature>
<dbReference type="PANTHER" id="PTHR35889">
    <property type="entry name" value="CYCLOINULO-OLIGOSACCHARIDE FRUCTANOTRANSFERASE-RELATED"/>
    <property type="match status" value="1"/>
</dbReference>
<dbReference type="EMBL" id="CADCUQ010000569">
    <property type="protein sequence ID" value="CAA9414913.1"/>
    <property type="molecule type" value="Genomic_DNA"/>
</dbReference>
<dbReference type="Pfam" id="PF07635">
    <property type="entry name" value="PSCyt1"/>
    <property type="match status" value="1"/>
</dbReference>
<evidence type="ECO:0000259" key="2">
    <source>
        <dbReference type="Pfam" id="PF07587"/>
    </source>
</evidence>
<gene>
    <name evidence="4" type="ORF">AVDCRST_MAG64-2540</name>
</gene>
<protein>
    <recommendedName>
        <fullName evidence="5">Cytochrome c domain-containing protein</fullName>
    </recommendedName>
</protein>
<name>A0A6J4PGD5_9BACT</name>
<evidence type="ECO:0000259" key="3">
    <source>
        <dbReference type="Pfam" id="PF07635"/>
    </source>
</evidence>
<dbReference type="AlphaFoldDB" id="A0A6J4PGD5"/>
<reference evidence="4" key="1">
    <citation type="submission" date="2020-02" db="EMBL/GenBank/DDBJ databases">
        <authorList>
            <person name="Meier V. D."/>
        </authorList>
    </citation>
    <scope>NUCLEOTIDE SEQUENCE</scope>
    <source>
        <strain evidence="4">AVDCRST_MAG64</strain>
    </source>
</reference>
<sequence>GSKEGGLDVRLRRLVVDVGGRSGPAVVPGKPEESRLYQLVRDGKMPKGDDDKRLPEADVATIRRWIEAGAPTLRPEPLDVPAVMITEEERAFWAFQPVTRPEPPAVAPGAPARNPIDAFVLAKLAGHNLSLSPEADRRTLIRRATFDLIGLPPTPEEVATFLADAAPDAYDRLIDRLLADPRYGERWGRHWLDTAGYAESDGATETDTPRAFAYKYRDYVIRAFNADKPLDEFIREQLAGDEMGPPPHKYMDAAAAERVAATGFLRMAPDGTETENTKANRNVAVAETVKVVSTTLLGMTVGCAQCHDHRYDPVPHVDYTRLRAVFDPAFDLENWRVPSQQLLYLTTPEQEGAAAALEAEAVKLNAEIDAKVKAALDKVFEREIVKVPEDRRPAVTAARNTPAGQRTAEQLALLREFPSADVTFALELYEPETHAALQKEREGVAAIRAKKAPADAVVATTEVPGRVPASKLFFRGDVEQPKQDVTPGELTVLALHRPTADVPADDPALPTTGRRLAYAKMLTDGTHPLVGRVLVNRLWMHHFGRGLVATPGDFGFQGERPTHPELLDWLAGDLVAGGWRLKRLHKLVMTSAAYRQSSRRTPAHDAVDPENRLLARQNLRRLEAEAIRDSMLAVAGKLNGKMFGPSVPVAEDADGLIVIGREKRDANNQSVGSEDVGDEKFRRSLYIEVRRKRPLAMLDTFDMPQMTPNCDARRASTVAPQSLMFMNDAAVLAQAEELAKRLDREAPGDAAAQVRRAWALLFAAEPAEADVAAAAQFLA</sequence>